<dbReference type="SUPFAM" id="SSF56281">
    <property type="entry name" value="Metallo-hydrolase/oxidoreductase"/>
    <property type="match status" value="1"/>
</dbReference>
<dbReference type="RefSeq" id="WP_344160102.1">
    <property type="nucleotide sequence ID" value="NZ_BAAANF010000021.1"/>
</dbReference>
<evidence type="ECO:0000313" key="2">
    <source>
        <dbReference type="EMBL" id="GAA1706906.1"/>
    </source>
</evidence>
<dbReference type="PANTHER" id="PTHR46018:SF2">
    <property type="entry name" value="ZINC PHOSPHODIESTERASE ELAC PROTEIN 1"/>
    <property type="match status" value="1"/>
</dbReference>
<evidence type="ECO:0000256" key="1">
    <source>
        <dbReference type="ARBA" id="ARBA00022759"/>
    </source>
</evidence>
<organism evidence="2 3">
    <name type="scientific">Kribbella yunnanensis</name>
    <dbReference type="NCBI Taxonomy" id="190194"/>
    <lineage>
        <taxon>Bacteria</taxon>
        <taxon>Bacillati</taxon>
        <taxon>Actinomycetota</taxon>
        <taxon>Actinomycetes</taxon>
        <taxon>Propionibacteriales</taxon>
        <taxon>Kribbellaceae</taxon>
        <taxon>Kribbella</taxon>
    </lineage>
</organism>
<dbReference type="Proteomes" id="UP001500280">
    <property type="component" value="Unassembled WGS sequence"/>
</dbReference>
<keyword evidence="1" id="KW-0255">Endonuclease</keyword>
<keyword evidence="1" id="KW-0378">Hydrolase</keyword>
<keyword evidence="3" id="KW-1185">Reference proteome</keyword>
<evidence type="ECO:0000313" key="3">
    <source>
        <dbReference type="Proteomes" id="UP001500280"/>
    </source>
</evidence>
<sequence length="164" mass="18033">MAPFTVFEDDRVRVSATLVPHGPVFPAYAFRFDSDHRSVTFSGDTSASTNLARLATHTALLVHEIMHVRAMLHAGVPAAFVDFLHSVHTDVSEVGAVAAAADARSLASSHVVPIDPRSDHGPTLSEQRWIREVKDFDGTTTLAHDLTTFRIKRRKVAWVRHATT</sequence>
<reference evidence="3" key="1">
    <citation type="journal article" date="2019" name="Int. J. Syst. Evol. Microbiol.">
        <title>The Global Catalogue of Microorganisms (GCM) 10K type strain sequencing project: providing services to taxonomists for standard genome sequencing and annotation.</title>
        <authorList>
            <consortium name="The Broad Institute Genomics Platform"/>
            <consortium name="The Broad Institute Genome Sequencing Center for Infectious Disease"/>
            <person name="Wu L."/>
            <person name="Ma J."/>
        </authorList>
    </citation>
    <scope>NUCLEOTIDE SEQUENCE [LARGE SCALE GENOMIC DNA]</scope>
    <source>
        <strain evidence="3">JCM 14307</strain>
    </source>
</reference>
<accession>A0ABP4UJW6</accession>
<protein>
    <submittedName>
        <fullName evidence="2">Uncharacterized protein</fullName>
    </submittedName>
</protein>
<keyword evidence="1" id="KW-0540">Nuclease</keyword>
<gene>
    <name evidence="2" type="ORF">GCM10009745_63460</name>
</gene>
<dbReference type="EMBL" id="BAAANF010000021">
    <property type="protein sequence ID" value="GAA1706906.1"/>
    <property type="molecule type" value="Genomic_DNA"/>
</dbReference>
<proteinExistence type="predicted"/>
<name>A0ABP4UJW6_9ACTN</name>
<dbReference type="Gene3D" id="3.60.15.10">
    <property type="entry name" value="Ribonuclease Z/Hydroxyacylglutathione hydrolase-like"/>
    <property type="match status" value="1"/>
</dbReference>
<comment type="caution">
    <text evidence="2">The sequence shown here is derived from an EMBL/GenBank/DDBJ whole genome shotgun (WGS) entry which is preliminary data.</text>
</comment>
<dbReference type="PANTHER" id="PTHR46018">
    <property type="entry name" value="ZINC PHOSPHODIESTERASE ELAC PROTEIN 1"/>
    <property type="match status" value="1"/>
</dbReference>
<dbReference type="InterPro" id="IPR036866">
    <property type="entry name" value="RibonucZ/Hydroxyglut_hydro"/>
</dbReference>